<sequence>MIPDHRRTDGASSPQKRRDYDELVSNSTSQQEAADAAHVVTSGRDVTPKMSRDSSQTRTRHKHNEHDGAVSLSDGVTVLAILRCSVTSVGFFPGLIVSLVPVGGIHRHFTNDSVSHVTELTRIVHDIEVQSSRKKLTTASLICDIISDTGLLILN</sequence>
<proteinExistence type="predicted"/>
<protein>
    <submittedName>
        <fullName evidence="2">Uncharacterized protein</fullName>
    </submittedName>
</protein>
<accession>A0A6A4S4G1</accession>
<feature type="region of interest" description="Disordered" evidence="1">
    <location>
        <begin position="1"/>
        <end position="68"/>
    </location>
</feature>
<evidence type="ECO:0000313" key="2">
    <source>
        <dbReference type="EMBL" id="KAF0027937.1"/>
    </source>
</evidence>
<name>A0A6A4S4G1_SCOMX</name>
<organism evidence="2 3">
    <name type="scientific">Scophthalmus maximus</name>
    <name type="common">Turbot</name>
    <name type="synonym">Psetta maxima</name>
    <dbReference type="NCBI Taxonomy" id="52904"/>
    <lineage>
        <taxon>Eukaryota</taxon>
        <taxon>Metazoa</taxon>
        <taxon>Chordata</taxon>
        <taxon>Craniata</taxon>
        <taxon>Vertebrata</taxon>
        <taxon>Euteleostomi</taxon>
        <taxon>Actinopterygii</taxon>
        <taxon>Neopterygii</taxon>
        <taxon>Teleostei</taxon>
        <taxon>Neoteleostei</taxon>
        <taxon>Acanthomorphata</taxon>
        <taxon>Carangaria</taxon>
        <taxon>Pleuronectiformes</taxon>
        <taxon>Pleuronectoidei</taxon>
        <taxon>Scophthalmidae</taxon>
        <taxon>Scophthalmus</taxon>
    </lineage>
</organism>
<dbReference type="Proteomes" id="UP000438429">
    <property type="component" value="Unassembled WGS sequence"/>
</dbReference>
<evidence type="ECO:0000313" key="3">
    <source>
        <dbReference type="Proteomes" id="UP000438429"/>
    </source>
</evidence>
<reference evidence="2 3" key="1">
    <citation type="submission" date="2019-06" db="EMBL/GenBank/DDBJ databases">
        <title>Draft genomes of female and male turbot (Scophthalmus maximus).</title>
        <authorList>
            <person name="Xu H."/>
            <person name="Xu X.-W."/>
            <person name="Shao C."/>
            <person name="Chen S."/>
        </authorList>
    </citation>
    <scope>NUCLEOTIDE SEQUENCE [LARGE SCALE GENOMIC DNA]</scope>
    <source>
        <strain evidence="2">Ysfricsl-2016a</strain>
        <tissue evidence="2">Blood</tissue>
    </source>
</reference>
<comment type="caution">
    <text evidence="2">The sequence shown here is derived from an EMBL/GenBank/DDBJ whole genome shotgun (WGS) entry which is preliminary data.</text>
</comment>
<gene>
    <name evidence="2" type="ORF">F2P81_020678</name>
</gene>
<dbReference type="AlphaFoldDB" id="A0A6A4S4G1"/>
<evidence type="ECO:0000256" key="1">
    <source>
        <dbReference type="SAM" id="MobiDB-lite"/>
    </source>
</evidence>
<dbReference type="EMBL" id="VEVO01000018">
    <property type="protein sequence ID" value="KAF0027937.1"/>
    <property type="molecule type" value="Genomic_DNA"/>
</dbReference>